<gene>
    <name evidence="1" type="ORF">M0813_12369</name>
</gene>
<name>A0ABQ8ZCC4_9EUKA</name>
<comment type="caution">
    <text evidence="1">The sequence shown here is derived from an EMBL/GenBank/DDBJ whole genome shotgun (WGS) entry which is preliminary data.</text>
</comment>
<dbReference type="Proteomes" id="UP001150062">
    <property type="component" value="Unassembled WGS sequence"/>
</dbReference>
<reference evidence="1" key="1">
    <citation type="submission" date="2022-08" db="EMBL/GenBank/DDBJ databases">
        <title>Novel sulfate-reducing endosymbionts in the free-living metamonad Anaeramoeba.</title>
        <authorList>
            <person name="Jerlstrom-Hultqvist J."/>
            <person name="Cepicka I."/>
            <person name="Gallot-Lavallee L."/>
            <person name="Salas-Leiva D."/>
            <person name="Curtis B.A."/>
            <person name="Zahonova K."/>
            <person name="Pipaliya S."/>
            <person name="Dacks J."/>
            <person name="Roger A.J."/>
        </authorList>
    </citation>
    <scope>NUCLEOTIDE SEQUENCE</scope>
    <source>
        <strain evidence="1">Schooner1</strain>
    </source>
</reference>
<proteinExistence type="predicted"/>
<sequence>MAPHVLVYRPHIGPTKELPNLLKSFRESLEYHNIQCYHKFTLYYDEQPSSNEGDNSHVARSLYGFILDRDDEPRARELILKRFLVQWLEPCQVYMSRWQSDTPFAGVVSKMFKVKQFLKETENFENRSMSRMEIHYGKTGRHGSRIDYLFAKGPCRIFDEPDRFLYPRWGIRSNRRRKKKLLVKEPHLN</sequence>
<evidence type="ECO:0000313" key="2">
    <source>
        <dbReference type="Proteomes" id="UP001150062"/>
    </source>
</evidence>
<keyword evidence="2" id="KW-1185">Reference proteome</keyword>
<evidence type="ECO:0000313" key="1">
    <source>
        <dbReference type="EMBL" id="KAJ6254413.1"/>
    </source>
</evidence>
<organism evidence="1 2">
    <name type="scientific">Anaeramoeba flamelloides</name>
    <dbReference type="NCBI Taxonomy" id="1746091"/>
    <lineage>
        <taxon>Eukaryota</taxon>
        <taxon>Metamonada</taxon>
        <taxon>Anaeramoebidae</taxon>
        <taxon>Anaeramoeba</taxon>
    </lineage>
</organism>
<protein>
    <submittedName>
        <fullName evidence="1">Uncharacterized protein</fullName>
    </submittedName>
</protein>
<accession>A0ABQ8ZCC4</accession>
<dbReference type="EMBL" id="JAOAOG010000020">
    <property type="protein sequence ID" value="KAJ6254413.1"/>
    <property type="molecule type" value="Genomic_DNA"/>
</dbReference>